<dbReference type="InterPro" id="IPR005821">
    <property type="entry name" value="Ion_trans_dom"/>
</dbReference>
<feature type="transmembrane region" description="Helical" evidence="12">
    <location>
        <begin position="641"/>
        <end position="663"/>
    </location>
</feature>
<proteinExistence type="predicted"/>
<feature type="transmembrane region" description="Helical" evidence="12">
    <location>
        <begin position="379"/>
        <end position="403"/>
    </location>
</feature>
<dbReference type="FunFam" id="1.25.40.20:FF:000635">
    <property type="entry name" value="Transient receptor potential cation channel subfamily C member 1"/>
    <property type="match status" value="1"/>
</dbReference>
<dbReference type="NCBIfam" id="TIGR00870">
    <property type="entry name" value="trp"/>
    <property type="match status" value="1"/>
</dbReference>
<keyword evidence="8 12" id="KW-0472">Membrane</keyword>
<evidence type="ECO:0000256" key="1">
    <source>
        <dbReference type="ARBA" id="ARBA00004141"/>
    </source>
</evidence>
<feature type="domain" description="Transient receptor ion channel" evidence="13">
    <location>
        <begin position="212"/>
        <end position="274"/>
    </location>
</feature>
<keyword evidence="6 10" id="KW-0040">ANK repeat</keyword>
<dbReference type="InterPro" id="IPR013555">
    <property type="entry name" value="TRP_dom"/>
</dbReference>
<feature type="transmembrane region" description="Helical" evidence="12">
    <location>
        <begin position="683"/>
        <end position="701"/>
    </location>
</feature>
<keyword evidence="14" id="KW-1185">Reference proteome</keyword>
<keyword evidence="9" id="KW-0407">Ion channel</keyword>
<feature type="transmembrane region" description="Helical" evidence="12">
    <location>
        <begin position="523"/>
        <end position="541"/>
    </location>
</feature>
<evidence type="ECO:0000256" key="2">
    <source>
        <dbReference type="ARBA" id="ARBA00022448"/>
    </source>
</evidence>
<evidence type="ECO:0000256" key="5">
    <source>
        <dbReference type="ARBA" id="ARBA00022989"/>
    </source>
</evidence>
<organism evidence="14 15">
    <name type="scientific">Acanthaster planci</name>
    <name type="common">Crown-of-thorns starfish</name>
    <dbReference type="NCBI Taxonomy" id="133434"/>
    <lineage>
        <taxon>Eukaryota</taxon>
        <taxon>Metazoa</taxon>
        <taxon>Echinodermata</taxon>
        <taxon>Eleutherozoa</taxon>
        <taxon>Asterozoa</taxon>
        <taxon>Asteroidea</taxon>
        <taxon>Valvatacea</taxon>
        <taxon>Valvatida</taxon>
        <taxon>Acanthasteridae</taxon>
        <taxon>Acanthaster</taxon>
    </lineage>
</organism>
<dbReference type="GO" id="GO:0005886">
    <property type="term" value="C:plasma membrane"/>
    <property type="evidence" value="ECO:0007669"/>
    <property type="project" value="TreeGrafter"/>
</dbReference>
<dbReference type="RefSeq" id="XP_022103606.1">
    <property type="nucleotide sequence ID" value="XM_022247914.1"/>
</dbReference>
<dbReference type="SUPFAM" id="SSF48403">
    <property type="entry name" value="Ankyrin repeat"/>
    <property type="match status" value="1"/>
</dbReference>
<protein>
    <submittedName>
        <fullName evidence="15">Short transient receptor potential channel 3-like isoform X2</fullName>
    </submittedName>
</protein>
<comment type="subcellular location">
    <subcellularLocation>
        <location evidence="1">Membrane</location>
        <topology evidence="1">Multi-pass membrane protein</topology>
    </subcellularLocation>
</comment>
<evidence type="ECO:0000256" key="4">
    <source>
        <dbReference type="ARBA" id="ARBA00022737"/>
    </source>
</evidence>
<evidence type="ECO:0000313" key="14">
    <source>
        <dbReference type="Proteomes" id="UP000694845"/>
    </source>
</evidence>
<feature type="transmembrane region" description="Helical" evidence="12">
    <location>
        <begin position="599"/>
        <end position="621"/>
    </location>
</feature>
<dbReference type="OrthoDB" id="2373987at2759"/>
<dbReference type="Proteomes" id="UP000694845">
    <property type="component" value="Unplaced"/>
</dbReference>
<evidence type="ECO:0000256" key="10">
    <source>
        <dbReference type="PROSITE-ProRule" id="PRU00023"/>
    </source>
</evidence>
<dbReference type="Pfam" id="PF08344">
    <property type="entry name" value="TRP_2"/>
    <property type="match status" value="1"/>
</dbReference>
<evidence type="ECO:0000256" key="12">
    <source>
        <dbReference type="SAM" id="Phobius"/>
    </source>
</evidence>
<dbReference type="GO" id="GO:0051480">
    <property type="term" value="P:regulation of cytosolic calcium ion concentration"/>
    <property type="evidence" value="ECO:0007669"/>
    <property type="project" value="TreeGrafter"/>
</dbReference>
<keyword evidence="5 12" id="KW-1133">Transmembrane helix</keyword>
<keyword evidence="4" id="KW-0677">Repeat</keyword>
<evidence type="ECO:0000313" key="15">
    <source>
        <dbReference type="RefSeq" id="XP_022103606.1"/>
    </source>
</evidence>
<feature type="repeat" description="ANK" evidence="10">
    <location>
        <begin position="177"/>
        <end position="209"/>
    </location>
</feature>
<dbReference type="SMART" id="SM00248">
    <property type="entry name" value="ANK"/>
    <property type="match status" value="3"/>
</dbReference>
<keyword evidence="2" id="KW-0813">Transport</keyword>
<dbReference type="PRINTS" id="PR01097">
    <property type="entry name" value="TRNSRECEPTRP"/>
</dbReference>
<sequence length="965" mass="110887">MAEGDRPLHRRSSGAHRQGRDNLSNRAPQGLHAMRRKAYDSVLASLGSNQHEILDEDEVRFLQAVEFGDLPTTRAMLERPDIVSRLLKCTDYKDRTCLEIATENEHLDIVEHLIRAFGRQLPLQCINESLMLAISKGYLRITQTLLTHPMFQKSKDKFRLGSLTNYFQPKNNSKFDQDITPIMLAAHCNEIDIIRLLLHRGDSVKKPHHSLCECTSCYNKRLFDPLKHSLAGIHAYRALASPAYISLTSRDPILSAFLLSQELMQLSKIEKEFKNEYRDLAKQCKKYASDLLDMCQNSQEVRTILNQRGNTMEGFAPADSEEQIDGEFSPDTETTDNDLARLRLAIKYYQKQFVAHPHCQHQLATMWYDGFPGWRRSGIVYKILITLLIPLCLPFLAIAYWVAPTSKLSRLVSTPLVKFITHTASYLVFLIFIFLESTLVETYESPGNIAHSTDFRTSVNRTINANPKGSCAQVFNASLIANTKDLFPVRFSSFTIFEWIIVLFVVGTLWAEIKQIWEEGYRRYLASIWNWLDIAMLNFYMTTFSLKFCSYHKSSIAINYFITDPDAACDKFLQREAEALEMFYFVRGDRHVWDDDDPILLAEALFAIANVLSFSRMSYVLPVSEFLGPLQISLGRMLGDIVRFAVVFGVVFMAFFCSLYNLYWSYDPMEGSDDCATKAGFGFGTFDHTFLTLFWALFGLAQPDDPNIPNSKAYGQNGHQLTAFVGTLLFSVYFVVMGLVMLNMLIAMMSNSFQEIESDQDVEWKFARSQLWLSYFERGATLPIPFNLIPSPKSFVYAYKWLRRQIQNCKKRKQQNESTRTTVPMNDRRNGVFNIMNQSELTRSESILESTMKGIVRRYLFKLQREKENDEVNEGELDEIKNDISSLRFELMEQLRKEPKSPTTPAPVQLTELHLQEDAVKSMSFHIACVENKVENLIEQMDSLRKDLLTAVKGKPPPPSRIQYI</sequence>
<dbReference type="PROSITE" id="PS50088">
    <property type="entry name" value="ANK_REPEAT"/>
    <property type="match status" value="1"/>
</dbReference>
<dbReference type="GO" id="GO:0034703">
    <property type="term" value="C:cation channel complex"/>
    <property type="evidence" value="ECO:0007669"/>
    <property type="project" value="TreeGrafter"/>
</dbReference>
<name>A0A8B7ZJX8_ACAPL</name>
<dbReference type="GO" id="GO:0070679">
    <property type="term" value="F:inositol 1,4,5 trisphosphate binding"/>
    <property type="evidence" value="ECO:0007669"/>
    <property type="project" value="TreeGrafter"/>
</dbReference>
<gene>
    <name evidence="15" type="primary">LOC110986216</name>
</gene>
<keyword evidence="7" id="KW-0406">Ion transport</keyword>
<dbReference type="GO" id="GO:0015279">
    <property type="term" value="F:store-operated calcium channel activity"/>
    <property type="evidence" value="ECO:0007669"/>
    <property type="project" value="TreeGrafter"/>
</dbReference>
<feature type="transmembrane region" description="Helical" evidence="12">
    <location>
        <begin position="491"/>
        <end position="511"/>
    </location>
</feature>
<dbReference type="GeneID" id="110986216"/>
<reference evidence="15" key="1">
    <citation type="submission" date="2025-08" db="UniProtKB">
        <authorList>
            <consortium name="RefSeq"/>
        </authorList>
    </citation>
    <scope>IDENTIFICATION</scope>
</reference>
<dbReference type="Pfam" id="PF00520">
    <property type="entry name" value="Ion_trans"/>
    <property type="match status" value="1"/>
</dbReference>
<evidence type="ECO:0000256" key="11">
    <source>
        <dbReference type="SAM" id="MobiDB-lite"/>
    </source>
</evidence>
<dbReference type="InterPro" id="IPR036770">
    <property type="entry name" value="Ankyrin_rpt-contain_sf"/>
</dbReference>
<dbReference type="InterPro" id="IPR002153">
    <property type="entry name" value="TRPC_channel"/>
</dbReference>
<dbReference type="InterPro" id="IPR002110">
    <property type="entry name" value="Ankyrin_rpt"/>
</dbReference>
<evidence type="ECO:0000256" key="8">
    <source>
        <dbReference type="ARBA" id="ARBA00023136"/>
    </source>
</evidence>
<dbReference type="PANTHER" id="PTHR10117:SF54">
    <property type="entry name" value="TRANSIENT RECEPTOR POTENTIAL-GAMMA PROTEIN"/>
    <property type="match status" value="1"/>
</dbReference>
<feature type="transmembrane region" description="Helical" evidence="12">
    <location>
        <begin position="415"/>
        <end position="435"/>
    </location>
</feature>
<keyword evidence="3 12" id="KW-0812">Transmembrane</keyword>
<evidence type="ECO:0000256" key="6">
    <source>
        <dbReference type="ARBA" id="ARBA00023043"/>
    </source>
</evidence>
<evidence type="ECO:0000256" key="9">
    <source>
        <dbReference type="ARBA" id="ARBA00023303"/>
    </source>
</evidence>
<dbReference type="Gene3D" id="1.25.40.20">
    <property type="entry name" value="Ankyrin repeat-containing domain"/>
    <property type="match status" value="1"/>
</dbReference>
<feature type="transmembrane region" description="Helical" evidence="12">
    <location>
        <begin position="721"/>
        <end position="746"/>
    </location>
</feature>
<dbReference type="Pfam" id="PF00023">
    <property type="entry name" value="Ank"/>
    <property type="match status" value="1"/>
</dbReference>
<evidence type="ECO:0000259" key="13">
    <source>
        <dbReference type="SMART" id="SM01420"/>
    </source>
</evidence>
<dbReference type="PANTHER" id="PTHR10117">
    <property type="entry name" value="TRANSIENT RECEPTOR POTENTIAL CHANNEL"/>
    <property type="match status" value="1"/>
</dbReference>
<evidence type="ECO:0000256" key="3">
    <source>
        <dbReference type="ARBA" id="ARBA00022692"/>
    </source>
</evidence>
<dbReference type="AlphaFoldDB" id="A0A8B7ZJX8"/>
<dbReference type="Gene3D" id="1.10.287.70">
    <property type="match status" value="1"/>
</dbReference>
<feature type="region of interest" description="Disordered" evidence="11">
    <location>
        <begin position="1"/>
        <end position="29"/>
    </location>
</feature>
<accession>A0A8B7ZJX8</accession>
<dbReference type="SMART" id="SM01420">
    <property type="entry name" value="TRP_2"/>
    <property type="match status" value="1"/>
</dbReference>
<evidence type="ECO:0000256" key="7">
    <source>
        <dbReference type="ARBA" id="ARBA00023065"/>
    </source>
</evidence>